<dbReference type="EMBL" id="JABAFD010000011">
    <property type="protein sequence ID" value="NME10781.1"/>
    <property type="molecule type" value="Genomic_DNA"/>
</dbReference>
<dbReference type="Proteomes" id="UP000326961">
    <property type="component" value="Chromosome"/>
</dbReference>
<keyword evidence="1" id="KW-0812">Transmembrane</keyword>
<dbReference type="AlphaFoldDB" id="A0A5P3XJ00"/>
<dbReference type="InterPro" id="IPR045620">
    <property type="entry name" value="DUF6442"/>
</dbReference>
<dbReference type="EMBL" id="CP032452">
    <property type="protein sequence ID" value="QEZ70327.1"/>
    <property type="molecule type" value="Genomic_DNA"/>
</dbReference>
<dbReference type="RefSeq" id="WP_150887169.1">
    <property type="nucleotide sequence ID" value="NZ_CP032452.1"/>
</dbReference>
<keyword evidence="1" id="KW-0472">Membrane</keyword>
<dbReference type="Pfam" id="PF20040">
    <property type="entry name" value="DUF6442"/>
    <property type="match status" value="1"/>
</dbReference>
<protein>
    <recommendedName>
        <fullName evidence="6">FUSC family protein</fullName>
    </recommendedName>
</protein>
<feature type="transmembrane region" description="Helical" evidence="1">
    <location>
        <begin position="79"/>
        <end position="100"/>
    </location>
</feature>
<sequence length="104" mass="12080">MNNKEEILKRSRNSKRDEGMEFVENKGRTIGFRALCVIFIFIVLFNLFMGKRSDEVSALFWAYLAFESIPKYKFTHEKAYLVTTIFGIIASLASLLNFILTSLR</sequence>
<evidence type="ECO:0008006" key="6">
    <source>
        <dbReference type="Google" id="ProtNLM"/>
    </source>
</evidence>
<evidence type="ECO:0000313" key="3">
    <source>
        <dbReference type="EMBL" id="QEZ70327.1"/>
    </source>
</evidence>
<dbReference type="Proteomes" id="UP000573963">
    <property type="component" value="Unassembled WGS sequence"/>
</dbReference>
<feature type="transmembrane region" description="Helical" evidence="1">
    <location>
        <begin position="30"/>
        <end position="49"/>
    </location>
</feature>
<evidence type="ECO:0000313" key="2">
    <source>
        <dbReference type="EMBL" id="NME10781.1"/>
    </source>
</evidence>
<reference evidence="2 5" key="2">
    <citation type="submission" date="2020-04" db="EMBL/GenBank/DDBJ databases">
        <authorList>
            <person name="Hitch T.C.A."/>
            <person name="Wylensek D."/>
            <person name="Clavel T."/>
        </authorList>
    </citation>
    <scope>NUCLEOTIDE SEQUENCE [LARGE SCALE GENOMIC DNA]</scope>
    <source>
        <strain evidence="2 5">Med78_4-601-WT-2</strain>
    </source>
</reference>
<proteinExistence type="predicted"/>
<reference evidence="3 4" key="1">
    <citation type="submission" date="2018-09" db="EMBL/GenBank/DDBJ databases">
        <title>A clostridial neurotoxin that targets Anopheles mosquitoes.</title>
        <authorList>
            <person name="Contreras E."/>
            <person name="Masuyer G."/>
            <person name="Qureshi N."/>
            <person name="Chawla S."/>
            <person name="Lim H.L."/>
            <person name="Chen J."/>
            <person name="Stenmark P."/>
            <person name="Gill S."/>
        </authorList>
    </citation>
    <scope>NUCLEOTIDE SEQUENCE [LARGE SCALE GENOMIC DNA]</scope>
    <source>
        <strain evidence="3 4">Cbm</strain>
    </source>
</reference>
<organism evidence="3 4">
    <name type="scientific">Paraclostridium bifermentans</name>
    <name type="common">Clostridium bifermentans</name>
    <dbReference type="NCBI Taxonomy" id="1490"/>
    <lineage>
        <taxon>Bacteria</taxon>
        <taxon>Bacillati</taxon>
        <taxon>Bacillota</taxon>
        <taxon>Clostridia</taxon>
        <taxon>Peptostreptococcales</taxon>
        <taxon>Peptostreptococcaceae</taxon>
        <taxon>Paraclostridium</taxon>
    </lineage>
</organism>
<evidence type="ECO:0000313" key="5">
    <source>
        <dbReference type="Proteomes" id="UP000573963"/>
    </source>
</evidence>
<evidence type="ECO:0000313" key="4">
    <source>
        <dbReference type="Proteomes" id="UP000326961"/>
    </source>
</evidence>
<accession>A0A5P3XJ00</accession>
<gene>
    <name evidence="3" type="ORF">D4A35_16015</name>
    <name evidence="2" type="ORF">HF875_14725</name>
</gene>
<keyword evidence="1" id="KW-1133">Transmembrane helix</keyword>
<evidence type="ECO:0000256" key="1">
    <source>
        <dbReference type="SAM" id="Phobius"/>
    </source>
</evidence>
<name>A0A5P3XJ00_PARBF</name>